<feature type="transmembrane region" description="Helical" evidence="9">
    <location>
        <begin position="236"/>
        <end position="253"/>
    </location>
</feature>
<feature type="transmembrane region" description="Helical" evidence="9">
    <location>
        <begin position="591"/>
        <end position="614"/>
    </location>
</feature>
<reference evidence="10" key="2">
    <citation type="journal article" date="2020" name="Microorganisms">
        <title>Osmotic Adaptation and Compatible Solute Biosynthesis of Phototrophic Bacteria as Revealed from Genome Analyses.</title>
        <authorList>
            <person name="Imhoff J.F."/>
            <person name="Rahn T."/>
            <person name="Kunzel S."/>
            <person name="Keller A."/>
            <person name="Neulinger S.C."/>
        </authorList>
    </citation>
    <scope>NUCLEOTIDE SEQUENCE</scope>
    <source>
        <strain evidence="10">DSM 4395</strain>
    </source>
</reference>
<keyword evidence="8 9" id="KW-0472">Membrane</keyword>
<keyword evidence="10" id="KW-0378">Hydrolase</keyword>
<keyword evidence="9" id="KW-1003">Cell membrane</keyword>
<feature type="transmembrane region" description="Helical" evidence="9">
    <location>
        <begin position="120"/>
        <end position="146"/>
    </location>
</feature>
<comment type="catalytic activity">
    <reaction evidence="9">
        <text>diphosphate + H2O + H(+)(in) = 2 phosphate + 2 H(+)(out)</text>
        <dbReference type="Rhea" id="RHEA:13973"/>
        <dbReference type="ChEBI" id="CHEBI:15377"/>
        <dbReference type="ChEBI" id="CHEBI:15378"/>
        <dbReference type="ChEBI" id="CHEBI:33019"/>
        <dbReference type="ChEBI" id="CHEBI:43474"/>
        <dbReference type="EC" id="7.1.3.1"/>
    </reaction>
</comment>
<feature type="transmembrane region" description="Helical" evidence="9">
    <location>
        <begin position="336"/>
        <end position="358"/>
    </location>
</feature>
<feature type="transmembrane region" description="Helical" evidence="9">
    <location>
        <begin position="564"/>
        <end position="585"/>
    </location>
</feature>
<feature type="transmembrane region" description="Helical" evidence="9">
    <location>
        <begin position="161"/>
        <end position="179"/>
    </location>
</feature>
<dbReference type="NCBIfam" id="NF001951">
    <property type="entry name" value="PRK00733.1-2"/>
    <property type="match status" value="1"/>
</dbReference>
<keyword evidence="2 9" id="KW-0813">Transport</keyword>
<keyword evidence="5 9" id="KW-1278">Translocase</keyword>
<evidence type="ECO:0000256" key="4">
    <source>
        <dbReference type="ARBA" id="ARBA00022842"/>
    </source>
</evidence>
<evidence type="ECO:0000256" key="3">
    <source>
        <dbReference type="ARBA" id="ARBA00022692"/>
    </source>
</evidence>
<protein>
    <recommendedName>
        <fullName evidence="9">K(+)-insensitive pyrophosphate-energized proton pump</fullName>
        <ecNumber evidence="9">7.1.3.1</ecNumber>
    </recommendedName>
    <alternativeName>
        <fullName evidence="9">Membrane-bound proton-translocating pyrophosphatase</fullName>
    </alternativeName>
    <alternativeName>
        <fullName evidence="9">Pyrophosphate-energized inorganic pyrophosphatase</fullName>
        <shortName evidence="9">H(+)-PPase</shortName>
    </alternativeName>
</protein>
<dbReference type="GO" id="GO:0009678">
    <property type="term" value="F:diphosphate hydrolysis-driven proton transmembrane transporter activity"/>
    <property type="evidence" value="ECO:0007669"/>
    <property type="project" value="UniProtKB-UniRule"/>
</dbReference>
<keyword evidence="3 9" id="KW-0812">Transmembrane</keyword>
<dbReference type="AlphaFoldDB" id="A0AAJ0UD02"/>
<comment type="similarity">
    <text evidence="9">Belongs to the H(+)-translocating pyrophosphatase (TC 3.A.10) family. K(+)-insensitive subfamily.</text>
</comment>
<evidence type="ECO:0000313" key="11">
    <source>
        <dbReference type="Proteomes" id="UP001296967"/>
    </source>
</evidence>
<dbReference type="GO" id="GO:0005886">
    <property type="term" value="C:plasma membrane"/>
    <property type="evidence" value="ECO:0007669"/>
    <property type="project" value="UniProtKB-SubCell"/>
</dbReference>
<name>A0AAJ0UD02_HALSE</name>
<dbReference type="PIRSF" id="PIRSF001265">
    <property type="entry name" value="H+-PPase"/>
    <property type="match status" value="1"/>
</dbReference>
<dbReference type="NCBIfam" id="TIGR01104">
    <property type="entry name" value="V_PPase"/>
    <property type="match status" value="1"/>
</dbReference>
<comment type="subunit">
    <text evidence="9">Homodimer.</text>
</comment>
<dbReference type="GO" id="GO:0004427">
    <property type="term" value="F:inorganic diphosphate phosphatase activity"/>
    <property type="evidence" value="ECO:0007669"/>
    <property type="project" value="UniProtKB-UniRule"/>
</dbReference>
<dbReference type="GO" id="GO:0012505">
    <property type="term" value="C:endomembrane system"/>
    <property type="evidence" value="ECO:0007669"/>
    <property type="project" value="UniProtKB-SubCell"/>
</dbReference>
<feature type="transmembrane region" description="Helical" evidence="9">
    <location>
        <begin position="379"/>
        <end position="404"/>
    </location>
</feature>
<evidence type="ECO:0000256" key="1">
    <source>
        <dbReference type="ARBA" id="ARBA00004127"/>
    </source>
</evidence>
<evidence type="ECO:0000256" key="9">
    <source>
        <dbReference type="HAMAP-Rule" id="MF_01129"/>
    </source>
</evidence>
<feature type="transmembrane region" description="Helical" evidence="9">
    <location>
        <begin position="293"/>
        <end position="316"/>
    </location>
</feature>
<keyword evidence="6 9" id="KW-1133">Transmembrane helix</keyword>
<comment type="caution">
    <text evidence="9">Lacks conserved residue(s) required for the propagation of feature annotation.</text>
</comment>
<feature type="transmembrane region" description="Helical" evidence="9">
    <location>
        <begin position="79"/>
        <end position="100"/>
    </location>
</feature>
<keyword evidence="9" id="KW-0375">Hydrogen ion transport</keyword>
<accession>A0AAJ0UD02</accession>
<feature type="transmembrane region" description="Helical" evidence="9">
    <location>
        <begin position="508"/>
        <end position="529"/>
    </location>
</feature>
<comment type="function">
    <text evidence="9">Proton pump that utilizes the energy of pyrophosphate hydrolysis as the driving force for proton movement across the membrane. Generates a proton motive force.</text>
</comment>
<feature type="transmembrane region" description="Helical" evidence="9">
    <location>
        <begin position="410"/>
        <end position="430"/>
    </location>
</feature>
<comment type="caution">
    <text evidence="10">The sequence shown here is derived from an EMBL/GenBank/DDBJ whole genome shotgun (WGS) entry which is preliminary data.</text>
</comment>
<dbReference type="InterPro" id="IPR004131">
    <property type="entry name" value="PPase-energised_H-pump"/>
</dbReference>
<evidence type="ECO:0000256" key="5">
    <source>
        <dbReference type="ARBA" id="ARBA00022967"/>
    </source>
</evidence>
<keyword evidence="11" id="KW-1185">Reference proteome</keyword>
<dbReference type="GO" id="GO:0000287">
    <property type="term" value="F:magnesium ion binding"/>
    <property type="evidence" value="ECO:0007669"/>
    <property type="project" value="UniProtKB-UniRule"/>
</dbReference>
<dbReference type="Proteomes" id="UP001296967">
    <property type="component" value="Unassembled WGS sequence"/>
</dbReference>
<evidence type="ECO:0000256" key="8">
    <source>
        <dbReference type="ARBA" id="ARBA00023136"/>
    </source>
</evidence>
<feature type="transmembrane region" description="Helical" evidence="9">
    <location>
        <begin position="474"/>
        <end position="496"/>
    </location>
</feature>
<organism evidence="10 11">
    <name type="scientific">Halochromatium salexigens</name>
    <name type="common">Chromatium salexigens</name>
    <dbReference type="NCBI Taxonomy" id="49447"/>
    <lineage>
        <taxon>Bacteria</taxon>
        <taxon>Pseudomonadati</taxon>
        <taxon>Pseudomonadota</taxon>
        <taxon>Gammaproteobacteria</taxon>
        <taxon>Chromatiales</taxon>
        <taxon>Chromatiaceae</taxon>
        <taxon>Halochromatium</taxon>
    </lineage>
</organism>
<evidence type="ECO:0000256" key="7">
    <source>
        <dbReference type="ARBA" id="ARBA00023065"/>
    </source>
</evidence>
<dbReference type="EMBL" id="NHSF01000010">
    <property type="protein sequence ID" value="MBK5929239.1"/>
    <property type="molecule type" value="Genomic_DNA"/>
</dbReference>
<gene>
    <name evidence="9 10" type="primary">hppA</name>
    <name evidence="10" type="ORF">CCR82_01490</name>
</gene>
<proteinExistence type="inferred from homology"/>
<comment type="subcellular location">
    <subcellularLocation>
        <location evidence="9">Cell membrane</location>
        <topology evidence="9">Multi-pass membrane protein</topology>
    </subcellularLocation>
    <subcellularLocation>
        <location evidence="1">Endomembrane system</location>
        <topology evidence="1">Multi-pass membrane protein</topology>
    </subcellularLocation>
</comment>
<reference evidence="10" key="1">
    <citation type="submission" date="2017-05" db="EMBL/GenBank/DDBJ databases">
        <authorList>
            <person name="Imhoff J.F."/>
            <person name="Rahn T."/>
            <person name="Kuenzel S."/>
            <person name="Neulinger S.C."/>
        </authorList>
    </citation>
    <scope>NUCLEOTIDE SEQUENCE</scope>
    <source>
        <strain evidence="10">DSM 4395</strain>
    </source>
</reference>
<dbReference type="NCBIfam" id="NF001960">
    <property type="entry name" value="PRK00733.3-5"/>
    <property type="match status" value="1"/>
</dbReference>
<sequence length="678" mass="69504">MSLGLIFALLCAIVALGHGLTLVSWVLVQPRGNERMQQVAKTIWAGASAYLHRQYLTVTVVGLLMMAGLSHWFGVETGIGFLIGALLSGAAGYLGMQISVRANLRTAEAARKGVEPALQVALRGGAITGLLVIGLALLGVVGYYMILVPHDAGDIQGQMRALHALLGLAFGGSLSSIFARLGGGIFSKSADVGAAIVGKVEVDLREDDQRNPVAIADMIGDQVGDCAGMAADLFETYVLTLVASMLLGGLLLGDDGANAIVYPLLLGGISVLASAVGVFFVKIEPDDSRIMTALYKGTTASGVLAFIFFVPVTWMYLPATFTLQEVNAELSRWGVLGAAAVGLGLTGLMTVISEYYTGIDYAPVRSIAKASSTGHATNVIAGLGVSMRATAAPALVICVAIWAAHEMAGVYGIAIAATTMLSMTGIILALNSFGPIADSAAGIAEMAEMGDPVRAVTASLDAVGNSTKAMTKGFAIGSAGLVALVLFADFTYSLAAEGRRLSFTLDDPVVLIGLFIGGLVPYLFSAMALEAVGRTAAGLVEHMQAPDASRLVERLSTATIKEMLIPSLLPVAVPLAIGFGMQWLIGGDAGALALGGLLIGTIITGLFVALSMTLGGGAWDNAKQYIEAGHIGGKGGDAHAAAVTGDSVGDPYKDTAGSAVNPVIKLINIVALLMVPLL</sequence>
<dbReference type="Pfam" id="PF03030">
    <property type="entry name" value="H_PPase"/>
    <property type="match status" value="1"/>
</dbReference>
<dbReference type="EC" id="7.1.3.1" evidence="9"/>
<evidence type="ECO:0000256" key="6">
    <source>
        <dbReference type="ARBA" id="ARBA00022989"/>
    </source>
</evidence>
<dbReference type="HAMAP" id="MF_01129">
    <property type="entry name" value="PPase_energized_pump"/>
    <property type="match status" value="1"/>
</dbReference>
<feature type="site" description="Determinant of potassium independence" evidence="9">
    <location>
        <position position="468"/>
    </location>
</feature>
<evidence type="ECO:0000256" key="2">
    <source>
        <dbReference type="ARBA" id="ARBA00022448"/>
    </source>
</evidence>
<feature type="transmembrane region" description="Helical" evidence="9">
    <location>
        <begin position="259"/>
        <end position="281"/>
    </location>
</feature>
<dbReference type="PANTHER" id="PTHR31998">
    <property type="entry name" value="K(+)-INSENSITIVE PYROPHOSPHATE-ENERGIZED PROTON PUMP"/>
    <property type="match status" value="1"/>
</dbReference>
<keyword evidence="7 9" id="KW-0406">Ion transport</keyword>
<evidence type="ECO:0000313" key="10">
    <source>
        <dbReference type="EMBL" id="MBK5929239.1"/>
    </source>
</evidence>
<comment type="cofactor">
    <cofactor evidence="9">
        <name>Mg(2+)</name>
        <dbReference type="ChEBI" id="CHEBI:18420"/>
    </cofactor>
</comment>
<keyword evidence="4 9" id="KW-0460">Magnesium</keyword>
<dbReference type="RefSeq" id="WP_201243518.1">
    <property type="nucleotide sequence ID" value="NZ_NHSF01000010.1"/>
</dbReference>
<feature type="transmembrane region" description="Helical" evidence="9">
    <location>
        <begin position="6"/>
        <end position="28"/>
    </location>
</feature>